<name>A0A565AT17_9BRAS</name>
<proteinExistence type="predicted"/>
<keyword evidence="2" id="KW-1185">Reference proteome</keyword>
<evidence type="ECO:0000313" key="2">
    <source>
        <dbReference type="Proteomes" id="UP000489600"/>
    </source>
</evidence>
<dbReference type="AlphaFoldDB" id="A0A565AT17"/>
<evidence type="ECO:0000313" key="1">
    <source>
        <dbReference type="EMBL" id="VVA92546.1"/>
    </source>
</evidence>
<accession>A0A565AT17</accession>
<dbReference type="Proteomes" id="UP000489600">
    <property type="component" value="Unassembled WGS sequence"/>
</dbReference>
<reference evidence="1" key="1">
    <citation type="submission" date="2019-07" db="EMBL/GenBank/DDBJ databases">
        <authorList>
            <person name="Dittberner H."/>
        </authorList>
    </citation>
    <scope>NUCLEOTIDE SEQUENCE [LARGE SCALE GENOMIC DNA]</scope>
</reference>
<dbReference type="EMBL" id="CABITT030000001">
    <property type="protein sequence ID" value="VVA92546.1"/>
    <property type="molecule type" value="Genomic_DNA"/>
</dbReference>
<comment type="caution">
    <text evidence="1">The sequence shown here is derived from an EMBL/GenBank/DDBJ whole genome shotgun (WGS) entry which is preliminary data.</text>
</comment>
<protein>
    <submittedName>
        <fullName evidence="1">Uncharacterized protein</fullName>
    </submittedName>
</protein>
<organism evidence="1 2">
    <name type="scientific">Arabis nemorensis</name>
    <dbReference type="NCBI Taxonomy" id="586526"/>
    <lineage>
        <taxon>Eukaryota</taxon>
        <taxon>Viridiplantae</taxon>
        <taxon>Streptophyta</taxon>
        <taxon>Embryophyta</taxon>
        <taxon>Tracheophyta</taxon>
        <taxon>Spermatophyta</taxon>
        <taxon>Magnoliopsida</taxon>
        <taxon>eudicotyledons</taxon>
        <taxon>Gunneridae</taxon>
        <taxon>Pentapetalae</taxon>
        <taxon>rosids</taxon>
        <taxon>malvids</taxon>
        <taxon>Brassicales</taxon>
        <taxon>Brassicaceae</taxon>
        <taxon>Arabideae</taxon>
        <taxon>Arabis</taxon>
    </lineage>
</organism>
<gene>
    <name evidence="1" type="ORF">ANE_LOCUS2991</name>
</gene>
<sequence>MQTRLGTEGKTLALDIAVPKADEGVAVDTGKGHGSVPRTSKIKGFVKGLPELDSLEEFRAYHY</sequence>